<protein>
    <submittedName>
        <fullName evidence="1">Uncharacterized protein</fullName>
    </submittedName>
</protein>
<reference evidence="1 2" key="1">
    <citation type="submission" date="2016-03" db="EMBL/GenBank/DDBJ databases">
        <title>Draft Genome Sequence of the Strain BR 10245 (Bradyrhizobium sp.) isolated from nodules of Centrolobium paraense.</title>
        <authorList>
            <person name="Simoes-Araujo J.L.Sr."/>
            <person name="Barauna A.C."/>
            <person name="Silva K."/>
            <person name="Zilli J.E."/>
        </authorList>
    </citation>
    <scope>NUCLEOTIDE SEQUENCE [LARGE SCALE GENOMIC DNA]</scope>
    <source>
        <strain evidence="1 2">BR 10245</strain>
    </source>
</reference>
<comment type="caution">
    <text evidence="1">The sequence shown here is derived from an EMBL/GenBank/DDBJ whole genome shotgun (WGS) entry which is preliminary data.</text>
</comment>
<sequence>MYENIRDQVQADAIAGIRLVGEPARQRAEELRREIERRGLFCTPIDWISMRQRQLTADLPKP</sequence>
<dbReference type="Proteomes" id="UP000076959">
    <property type="component" value="Unassembled WGS sequence"/>
</dbReference>
<name>A0A176Z047_9BRAD</name>
<accession>A0A176Z047</accession>
<gene>
    <name evidence="1" type="ORF">AYJ54_43540</name>
</gene>
<dbReference type="AlphaFoldDB" id="A0A176Z047"/>
<dbReference type="EMBL" id="LUUB01000034">
    <property type="protein sequence ID" value="OAF13603.1"/>
    <property type="molecule type" value="Genomic_DNA"/>
</dbReference>
<proteinExistence type="predicted"/>
<evidence type="ECO:0000313" key="2">
    <source>
        <dbReference type="Proteomes" id="UP000076959"/>
    </source>
</evidence>
<keyword evidence="2" id="KW-1185">Reference proteome</keyword>
<organism evidence="1 2">
    <name type="scientific">Bradyrhizobium centrolobii</name>
    <dbReference type="NCBI Taxonomy" id="1505087"/>
    <lineage>
        <taxon>Bacteria</taxon>
        <taxon>Pseudomonadati</taxon>
        <taxon>Pseudomonadota</taxon>
        <taxon>Alphaproteobacteria</taxon>
        <taxon>Hyphomicrobiales</taxon>
        <taxon>Nitrobacteraceae</taxon>
        <taxon>Bradyrhizobium</taxon>
    </lineage>
</organism>
<evidence type="ECO:0000313" key="1">
    <source>
        <dbReference type="EMBL" id="OAF13603.1"/>
    </source>
</evidence>